<evidence type="ECO:0000313" key="2">
    <source>
        <dbReference type="Proteomes" id="UP000000268"/>
    </source>
</evidence>
<name>A8ZK74_ACAM1</name>
<accession>A8ZK74</accession>
<dbReference type="AlphaFoldDB" id="A8ZK74"/>
<sequence>MIHATMNRYAFQTILQSKYLRQTQDGQAMIITLRVVLE</sequence>
<proteinExistence type="predicted"/>
<reference evidence="1 2" key="1">
    <citation type="journal article" date="2008" name="Proc. Natl. Acad. Sci. U.S.A.">
        <title>Niche adaptation and genome expansion in the chlorophyll d-producing cyanobacterium Acaryochloris marina.</title>
        <authorList>
            <person name="Swingley W.D."/>
            <person name="Chen M."/>
            <person name="Cheung P.C."/>
            <person name="Conrad A.L."/>
            <person name="Dejesa L.C."/>
            <person name="Hao J."/>
            <person name="Honchak B.M."/>
            <person name="Karbach L.E."/>
            <person name="Kurdoglu A."/>
            <person name="Lahiri S."/>
            <person name="Mastrian S.D."/>
            <person name="Miyashita H."/>
            <person name="Page L."/>
            <person name="Ramakrishna P."/>
            <person name="Satoh S."/>
            <person name="Sattley W.M."/>
            <person name="Shimada Y."/>
            <person name="Taylor H.L."/>
            <person name="Tomo T."/>
            <person name="Tsuchiya T."/>
            <person name="Wang Z.T."/>
            <person name="Raymond J."/>
            <person name="Mimuro M."/>
            <person name="Blankenship R.E."/>
            <person name="Touchman J.W."/>
        </authorList>
    </citation>
    <scope>NUCLEOTIDE SEQUENCE [LARGE SCALE GENOMIC DNA]</scope>
    <source>
        <strain evidence="2">MBIC 11017</strain>
        <plasmid evidence="2">Plasmid pREB1</plasmid>
    </source>
</reference>
<protein>
    <submittedName>
        <fullName evidence="1">Uncharacterized protein</fullName>
    </submittedName>
</protein>
<dbReference type="Proteomes" id="UP000000268">
    <property type="component" value="Plasmid pREB1"/>
</dbReference>
<keyword evidence="1" id="KW-0614">Plasmid</keyword>
<dbReference type="EMBL" id="CP000838">
    <property type="protein sequence ID" value="ABW31574.1"/>
    <property type="molecule type" value="Genomic_DNA"/>
</dbReference>
<dbReference type="HOGENOM" id="CLU_3323266_0_0_3"/>
<keyword evidence="2" id="KW-1185">Reference proteome</keyword>
<gene>
    <name evidence="1" type="ordered locus">AM1_A0065</name>
</gene>
<evidence type="ECO:0000313" key="1">
    <source>
        <dbReference type="EMBL" id="ABW31574.1"/>
    </source>
</evidence>
<organism evidence="1 2">
    <name type="scientific">Acaryochloris marina (strain MBIC 11017)</name>
    <dbReference type="NCBI Taxonomy" id="329726"/>
    <lineage>
        <taxon>Bacteria</taxon>
        <taxon>Bacillati</taxon>
        <taxon>Cyanobacteriota</taxon>
        <taxon>Cyanophyceae</taxon>
        <taxon>Acaryochloridales</taxon>
        <taxon>Acaryochloridaceae</taxon>
        <taxon>Acaryochloris</taxon>
    </lineage>
</organism>
<dbReference type="KEGG" id="amr:AM1_A0065"/>
<geneLocation type="plasmid" evidence="1 2">
    <name>pREB1</name>
</geneLocation>